<feature type="region of interest" description="Disordered" evidence="1">
    <location>
        <begin position="372"/>
        <end position="491"/>
    </location>
</feature>
<dbReference type="InterPro" id="IPR000253">
    <property type="entry name" value="FHA_dom"/>
</dbReference>
<dbReference type="GeneID" id="33567374"/>
<feature type="compositionally biased region" description="Polar residues" evidence="1">
    <location>
        <begin position="238"/>
        <end position="248"/>
    </location>
</feature>
<feature type="compositionally biased region" description="Low complexity" evidence="1">
    <location>
        <begin position="477"/>
        <end position="488"/>
    </location>
</feature>
<dbReference type="SUPFAM" id="SSF49879">
    <property type="entry name" value="SMAD/FHA domain"/>
    <property type="match status" value="1"/>
</dbReference>
<feature type="compositionally biased region" description="Polar residues" evidence="1">
    <location>
        <begin position="694"/>
        <end position="708"/>
    </location>
</feature>
<dbReference type="CDD" id="cd22699">
    <property type="entry name" value="FHA_PLM2-like"/>
    <property type="match status" value="1"/>
</dbReference>
<dbReference type="Proteomes" id="UP000193648">
    <property type="component" value="Unassembled WGS sequence"/>
</dbReference>
<organism evidence="3 4">
    <name type="scientific">Lobosporangium transversale</name>
    <dbReference type="NCBI Taxonomy" id="64571"/>
    <lineage>
        <taxon>Eukaryota</taxon>
        <taxon>Fungi</taxon>
        <taxon>Fungi incertae sedis</taxon>
        <taxon>Mucoromycota</taxon>
        <taxon>Mortierellomycotina</taxon>
        <taxon>Mortierellomycetes</taxon>
        <taxon>Mortierellales</taxon>
        <taxon>Mortierellaceae</taxon>
        <taxon>Lobosporangium</taxon>
    </lineage>
</organism>
<feature type="compositionally biased region" description="Acidic residues" evidence="1">
    <location>
        <begin position="717"/>
        <end position="734"/>
    </location>
</feature>
<accession>A0A1Y2GCG2</accession>
<keyword evidence="4" id="KW-1185">Reference proteome</keyword>
<evidence type="ECO:0000313" key="3">
    <source>
        <dbReference type="EMBL" id="ORZ05922.1"/>
    </source>
</evidence>
<feature type="compositionally biased region" description="Basic and acidic residues" evidence="1">
    <location>
        <begin position="393"/>
        <end position="445"/>
    </location>
</feature>
<evidence type="ECO:0000256" key="1">
    <source>
        <dbReference type="SAM" id="MobiDB-lite"/>
    </source>
</evidence>
<sequence>MELMKENRPALLDVASKDSANRDNIKKNNNTNNDNNHVDGLDLLVKAAQKVSLPSKGVSQKKPKAPTMHLNGSYETPVIVGRGSQATLNLGRINKQVSRRHAIIQWCHEVSAFQIIVLGQNGVRINGTGYPSGQQTILREGDVVDLVGVKMLFCAPVGAPPPANRDYQDLTHFEISDLDQTDDNHRVDSTPAGLMTPKRTQKTNPAHQLATPIHSSPIRESPQLASTARMRYKILKHNPSSDNRTSLNSPPPSSDPATEFDYESRPIFTLAMDNPPNQSSFGPESPRSEHDVFVDDLSLKDPPLKALNQRLPLAPLALQENRQVNTPKSLPTNIHMDTKFGGKSVSNNIQKSPAPLKSVSLDVNANRLTSEYSHQKAHVGDGAAAENGAKASIESKPEKPKTTKAKSKEHTRLTHTSLDKQERKKEKEVEKSFKDVKSTSKESTARKINVSKQQDIATTTTKPSLEEDQKSEKKEASSVPSSSQELLSDIPVQDKKTGMDYTEMIIDTLVFARKKKSMTLSELFDEMIASQPSLMRLQTQEEIKEQMLQCLSAARCVGKITRKGKDAYNKPLESQWYYIPEYDHNVMRKLTRQEVMPSARKCTLTDKQYFFKMPPKLPYHRKTTSPYAVKSSSRRTKESSKLSSAVVSDDEGADEHSSSSGEEEEDAESTLLQSTIRKRKSANVGRSDKKRKSTTVQQLVVNAVSSSTHDGSGGNGNEDEEDDDAHNDSLDDLSELSGLSD</sequence>
<dbReference type="RefSeq" id="XP_021877303.1">
    <property type="nucleotide sequence ID" value="XM_022025530.1"/>
</dbReference>
<dbReference type="OrthoDB" id="5348546at2759"/>
<feature type="compositionally biased region" description="Basic and acidic residues" evidence="1">
    <location>
        <begin position="15"/>
        <end position="26"/>
    </location>
</feature>
<feature type="region of interest" description="Disordered" evidence="1">
    <location>
        <begin position="1"/>
        <end position="37"/>
    </location>
</feature>
<feature type="region of interest" description="Disordered" evidence="1">
    <location>
        <begin position="621"/>
        <end position="741"/>
    </location>
</feature>
<comment type="caution">
    <text evidence="3">The sequence shown here is derived from an EMBL/GenBank/DDBJ whole genome shotgun (WGS) entry which is preliminary data.</text>
</comment>
<dbReference type="STRING" id="64571.A0A1Y2GCG2"/>
<feature type="compositionally biased region" description="Basic and acidic residues" evidence="1">
    <location>
        <begin position="464"/>
        <end position="476"/>
    </location>
</feature>
<evidence type="ECO:0000259" key="2">
    <source>
        <dbReference type="PROSITE" id="PS50006"/>
    </source>
</evidence>
<dbReference type="InParanoid" id="A0A1Y2GCG2"/>
<dbReference type="AlphaFoldDB" id="A0A1Y2GCG2"/>
<dbReference type="Gene3D" id="2.60.200.20">
    <property type="match status" value="1"/>
</dbReference>
<protein>
    <recommendedName>
        <fullName evidence="2">FHA domain-containing protein</fullName>
    </recommendedName>
</protein>
<feature type="region of interest" description="Disordered" evidence="1">
    <location>
        <begin position="181"/>
        <end position="224"/>
    </location>
</feature>
<reference evidence="3 4" key="1">
    <citation type="submission" date="2016-07" db="EMBL/GenBank/DDBJ databases">
        <title>Pervasive Adenine N6-methylation of Active Genes in Fungi.</title>
        <authorList>
            <consortium name="DOE Joint Genome Institute"/>
            <person name="Mondo S.J."/>
            <person name="Dannebaum R.O."/>
            <person name="Kuo R.C."/>
            <person name="Labutti K."/>
            <person name="Haridas S."/>
            <person name="Kuo A."/>
            <person name="Salamov A."/>
            <person name="Ahrendt S.R."/>
            <person name="Lipzen A."/>
            <person name="Sullivan W."/>
            <person name="Andreopoulos W.B."/>
            <person name="Clum A."/>
            <person name="Lindquist E."/>
            <person name="Daum C."/>
            <person name="Ramamoorthy G.K."/>
            <person name="Gryganskyi A."/>
            <person name="Culley D."/>
            <person name="Magnuson J.K."/>
            <person name="James T.Y."/>
            <person name="O'Malley M.A."/>
            <person name="Stajich J.E."/>
            <person name="Spatafora J.W."/>
            <person name="Visel A."/>
            <person name="Grigoriev I.V."/>
        </authorList>
    </citation>
    <scope>NUCLEOTIDE SEQUENCE [LARGE SCALE GENOMIC DNA]</scope>
    <source>
        <strain evidence="3 4">NRRL 3116</strain>
    </source>
</reference>
<feature type="region of interest" description="Disordered" evidence="1">
    <location>
        <begin position="237"/>
        <end position="290"/>
    </location>
</feature>
<name>A0A1Y2GCG2_9FUNG</name>
<feature type="domain" description="FHA" evidence="2">
    <location>
        <begin position="78"/>
        <end position="130"/>
    </location>
</feature>
<dbReference type="EMBL" id="MCFF01000048">
    <property type="protein sequence ID" value="ORZ05922.1"/>
    <property type="molecule type" value="Genomic_DNA"/>
</dbReference>
<evidence type="ECO:0000313" key="4">
    <source>
        <dbReference type="Proteomes" id="UP000193648"/>
    </source>
</evidence>
<feature type="compositionally biased region" description="Polar residues" evidence="1">
    <location>
        <begin position="450"/>
        <end position="463"/>
    </location>
</feature>
<dbReference type="PROSITE" id="PS50006">
    <property type="entry name" value="FHA_DOMAIN"/>
    <property type="match status" value="1"/>
</dbReference>
<proteinExistence type="predicted"/>
<dbReference type="Pfam" id="PF00498">
    <property type="entry name" value="FHA"/>
    <property type="match status" value="1"/>
</dbReference>
<feature type="region of interest" description="Disordered" evidence="1">
    <location>
        <begin position="327"/>
        <end position="353"/>
    </location>
</feature>
<gene>
    <name evidence="3" type="ORF">BCR41DRAFT_361427</name>
</gene>
<dbReference type="InterPro" id="IPR008984">
    <property type="entry name" value="SMAD_FHA_dom_sf"/>
</dbReference>